<dbReference type="RefSeq" id="WP_011277325.1">
    <property type="nucleotide sequence ID" value="NC_020246.1"/>
</dbReference>
<dbReference type="HOGENOM" id="CLU_1472146_0_0_2"/>
<organism evidence="3">
    <name type="scientific">Sulfolobus acidocaldarius N8</name>
    <dbReference type="NCBI Taxonomy" id="1028566"/>
    <lineage>
        <taxon>Archaea</taxon>
        <taxon>Thermoproteota</taxon>
        <taxon>Thermoprotei</taxon>
        <taxon>Sulfolobales</taxon>
        <taxon>Sulfolobaceae</taxon>
        <taxon>Sulfolobus</taxon>
    </lineage>
</organism>
<feature type="transmembrane region" description="Helical" evidence="1">
    <location>
        <begin position="7"/>
        <end position="29"/>
    </location>
</feature>
<sequence>MVSSTNIYYRIFILILVVTLVASIFITFYQQKLARVVTFSNLPPYIKVMGIGMYGNETIISLIANNTISTYIPLMNGYVFIPGVGNYSVSPGMLVPPHSVREFNITLPITSNLFEYVVNSTNVQISGIIGGEYNFTKFYISFSDLVKPEIILVANLYNVSFNGTYGIFFLKDYNAFEWYPRVC</sequence>
<evidence type="ECO:0000313" key="3">
    <source>
        <dbReference type="Proteomes" id="UP000011281"/>
    </source>
</evidence>
<dbReference type="PATRIC" id="fig|1028566.6.peg.403"/>
<keyword evidence="1" id="KW-1133">Transmembrane helix</keyword>
<evidence type="ECO:0000256" key="1">
    <source>
        <dbReference type="SAM" id="Phobius"/>
    </source>
</evidence>
<reference evidence="2 3" key="1">
    <citation type="journal article" date="2012" name="ISME J.">
        <title>Genomic evidence of rapid, global-scale gene flow in a Sulfolobus species.</title>
        <authorList>
            <person name="Mao D."/>
            <person name="Grogan D."/>
        </authorList>
    </citation>
    <scope>NUCLEOTIDE SEQUENCE [LARGE SCALE GENOMIC DNA]</scope>
    <source>
        <strain evidence="2 3">N8</strain>
    </source>
</reference>
<evidence type="ECO:0000313" key="2">
    <source>
        <dbReference type="EMBL" id="AGE70382.1"/>
    </source>
</evidence>
<keyword evidence="1" id="KW-0812">Transmembrane</keyword>
<dbReference type="EMBL" id="CP002817">
    <property type="protein sequence ID" value="AGE70382.1"/>
    <property type="molecule type" value="Genomic_DNA"/>
</dbReference>
<name>M1IN85_9CREN</name>
<protein>
    <submittedName>
        <fullName evidence="2">Uncharacterized protein</fullName>
    </submittedName>
</protein>
<dbReference type="AlphaFoldDB" id="M1IN85"/>
<dbReference type="KEGG" id="sacn:SacN8_02005"/>
<keyword evidence="1" id="KW-0472">Membrane</keyword>
<dbReference type="GeneID" id="14550936"/>
<dbReference type="Proteomes" id="UP000011281">
    <property type="component" value="Chromosome"/>
</dbReference>
<accession>M1IN85</accession>
<gene>
    <name evidence="2" type="ORF">SacN8_02005</name>
</gene>
<proteinExistence type="predicted"/>